<proteinExistence type="predicted"/>
<dbReference type="AlphaFoldDB" id="A0AAU8AT66"/>
<reference evidence="2" key="1">
    <citation type="submission" date="2023-02" db="EMBL/GenBank/DDBJ databases">
        <title>Description and genomic characterization of Salipiger bruguierae sp. nov., isolated from the sediment of mangrove plant Bruguiera sexangula.</title>
        <authorList>
            <person name="Long M."/>
        </authorList>
    </citation>
    <scope>NUCLEOTIDE SEQUENCE</scope>
    <source>
        <strain evidence="2">H15</strain>
        <plasmid evidence="2">unnamed5</plasmid>
    </source>
</reference>
<name>A0AAU8AT66_9RHOB</name>
<organism evidence="2">
    <name type="scientific">Alloyangia sp. H15</name>
    <dbReference type="NCBI Taxonomy" id="3029062"/>
    <lineage>
        <taxon>Bacteria</taxon>
        <taxon>Pseudomonadati</taxon>
        <taxon>Pseudomonadota</taxon>
        <taxon>Alphaproteobacteria</taxon>
        <taxon>Rhodobacterales</taxon>
        <taxon>Roseobacteraceae</taxon>
        <taxon>Alloyangia</taxon>
    </lineage>
</organism>
<evidence type="ECO:0000313" key="2">
    <source>
        <dbReference type="EMBL" id="XCC97856.1"/>
    </source>
</evidence>
<sequence length="200" mass="22024">MTDSTGRAPRKSPCPSPKVGVMSRLAGTLLRPCASLVLSMLILSPQEAGADADALEWRHSATVSVLVETLETWLDARAPWPRKATEPDVRLISQASADARSRPRFAGTGPTRGLYDAETDTIYLVRPWDRRDPVDVSILLHEIVHHRQDGAQHWVCPEAQELSAYRLQDAWLAELGLRADVNWIAIVLAAGCSPHDVHPD</sequence>
<dbReference type="Pfam" id="PF20352">
    <property type="entry name" value="DUF6647"/>
    <property type="match status" value="1"/>
</dbReference>
<dbReference type="RefSeq" id="WP_353476735.1">
    <property type="nucleotide sequence ID" value="NZ_CP123390.1"/>
</dbReference>
<geneLocation type="plasmid" evidence="2">
    <name>unnamed5</name>
</geneLocation>
<dbReference type="EMBL" id="CP123390">
    <property type="protein sequence ID" value="XCC97856.1"/>
    <property type="molecule type" value="Genomic_DNA"/>
</dbReference>
<gene>
    <name evidence="2" type="ORF">PVT71_28950</name>
</gene>
<protein>
    <recommendedName>
        <fullName evidence="1">DUF6647 domain-containing protein</fullName>
    </recommendedName>
</protein>
<dbReference type="InterPro" id="IPR046589">
    <property type="entry name" value="DUF6647"/>
</dbReference>
<evidence type="ECO:0000259" key="1">
    <source>
        <dbReference type="Pfam" id="PF20352"/>
    </source>
</evidence>
<feature type="domain" description="DUF6647" evidence="1">
    <location>
        <begin position="33"/>
        <end position="200"/>
    </location>
</feature>
<keyword evidence="2" id="KW-0614">Plasmid</keyword>
<accession>A0AAU8AT66</accession>